<dbReference type="Pfam" id="PF05684">
    <property type="entry name" value="DUF819"/>
    <property type="match status" value="1"/>
</dbReference>
<dbReference type="EMBL" id="JALLPJ020000101">
    <property type="protein sequence ID" value="KAL3802451.1"/>
    <property type="molecule type" value="Genomic_DNA"/>
</dbReference>
<feature type="transmembrane region" description="Helical" evidence="1">
    <location>
        <begin position="175"/>
        <end position="202"/>
    </location>
</feature>
<protein>
    <submittedName>
        <fullName evidence="2">Uncharacterized protein</fullName>
    </submittedName>
</protein>
<evidence type="ECO:0000313" key="3">
    <source>
        <dbReference type="Proteomes" id="UP001530400"/>
    </source>
</evidence>
<keyword evidence="1" id="KW-0812">Transmembrane</keyword>
<feature type="transmembrane region" description="Helical" evidence="1">
    <location>
        <begin position="402"/>
        <end position="421"/>
    </location>
</feature>
<keyword evidence="3" id="KW-1185">Reference proteome</keyword>
<feature type="transmembrane region" description="Helical" evidence="1">
    <location>
        <begin position="480"/>
        <end position="500"/>
    </location>
</feature>
<sequence length="501" mass="52998">MGFFTHQHSTTSISTAFARIGPYKQSSASFSHSQIRHIKPYIVYPTRDEFRIPSTVLFAMPSSEMPLSLIPASNQWSNIAALSFAASLAQLLGKTTTIGRLLGAPIVAMTLTFGLSSLNIVPPINSASSWLTLLPSGGSPASTLLQTISLTLATPLLLLGTSLRGKALQKCSSLLGSFLIASLGTLIGAMVAVMIPSLFSILPSMMHASLPNGDGIKIAAALLAKNIGGGINYMAVCSCLGAAPESVAAGLCVDNVMSLLYFPLTSVLASKYDDTDDGATEVGSDAQQDETIQTESLSHALTIAVVLTALGQHLNSMQPNSSLNLSLPITTLLTVLFSTYYPSNWFLSPTSTKFLQTNNAGNSKGIAKAGEYLGNSLLYLFFASVGAPGWRLKDSIRQSFPSIAIFLIIMYGIHLGVLWGFRRIVISCTRQDTTNTSFWMKVVAPQRLLTGSSAAIGGPATAAALAQANDWASLRTPSLLVGNVGYAVATFVALMFYSTFR</sequence>
<feature type="transmembrane region" description="Helical" evidence="1">
    <location>
        <begin position="144"/>
        <end position="163"/>
    </location>
</feature>
<dbReference type="AlphaFoldDB" id="A0ABD3QTY9"/>
<keyword evidence="1" id="KW-1133">Transmembrane helix</keyword>
<feature type="transmembrane region" description="Helical" evidence="1">
    <location>
        <begin position="325"/>
        <end position="343"/>
    </location>
</feature>
<dbReference type="PANTHER" id="PTHR34289">
    <property type="entry name" value="PROTEIN, PUTATIVE (DUF819)-RELATED"/>
    <property type="match status" value="1"/>
</dbReference>
<dbReference type="PANTHER" id="PTHR34289:SF8">
    <property type="entry name" value="DUF819 DOMAIN-CONTAINING PROTEIN"/>
    <property type="match status" value="1"/>
</dbReference>
<organism evidence="2 3">
    <name type="scientific">Cyclotella atomus</name>
    <dbReference type="NCBI Taxonomy" id="382360"/>
    <lineage>
        <taxon>Eukaryota</taxon>
        <taxon>Sar</taxon>
        <taxon>Stramenopiles</taxon>
        <taxon>Ochrophyta</taxon>
        <taxon>Bacillariophyta</taxon>
        <taxon>Coscinodiscophyceae</taxon>
        <taxon>Thalassiosirophycidae</taxon>
        <taxon>Stephanodiscales</taxon>
        <taxon>Stephanodiscaceae</taxon>
        <taxon>Cyclotella</taxon>
    </lineage>
</organism>
<proteinExistence type="predicted"/>
<gene>
    <name evidence="2" type="ORF">ACHAWO_004753</name>
</gene>
<reference evidence="2 3" key="1">
    <citation type="submission" date="2024-10" db="EMBL/GenBank/DDBJ databases">
        <title>Updated reference genomes for cyclostephanoid diatoms.</title>
        <authorList>
            <person name="Roberts W.R."/>
            <person name="Alverson A.J."/>
        </authorList>
    </citation>
    <scope>NUCLEOTIDE SEQUENCE [LARGE SCALE GENOMIC DNA]</scope>
    <source>
        <strain evidence="2 3">AJA010-31</strain>
    </source>
</reference>
<evidence type="ECO:0000313" key="2">
    <source>
        <dbReference type="EMBL" id="KAL3802451.1"/>
    </source>
</evidence>
<feature type="transmembrane region" description="Helical" evidence="1">
    <location>
        <begin position="372"/>
        <end position="390"/>
    </location>
</feature>
<name>A0ABD3QTY9_9STRA</name>
<dbReference type="Proteomes" id="UP001530400">
    <property type="component" value="Unassembled WGS sequence"/>
</dbReference>
<dbReference type="InterPro" id="IPR008537">
    <property type="entry name" value="DUF819"/>
</dbReference>
<comment type="caution">
    <text evidence="2">The sequence shown here is derived from an EMBL/GenBank/DDBJ whole genome shotgun (WGS) entry which is preliminary data.</text>
</comment>
<accession>A0ABD3QTY9</accession>
<feature type="transmembrane region" description="Helical" evidence="1">
    <location>
        <begin position="104"/>
        <end position="124"/>
    </location>
</feature>
<keyword evidence="1" id="KW-0472">Membrane</keyword>
<evidence type="ECO:0000256" key="1">
    <source>
        <dbReference type="SAM" id="Phobius"/>
    </source>
</evidence>